<evidence type="ECO:0000256" key="1">
    <source>
        <dbReference type="SAM" id="MobiDB-lite"/>
    </source>
</evidence>
<protein>
    <submittedName>
        <fullName evidence="2">Uncharacterized protein</fullName>
    </submittedName>
</protein>
<evidence type="ECO:0000313" key="3">
    <source>
        <dbReference type="Proteomes" id="UP000015106"/>
    </source>
</evidence>
<reference evidence="2" key="2">
    <citation type="submission" date="2022-06" db="UniProtKB">
        <authorList>
            <consortium name="EnsemblPlants"/>
        </authorList>
    </citation>
    <scope>IDENTIFICATION</scope>
</reference>
<dbReference type="Proteomes" id="UP000015106">
    <property type="component" value="Unassembled WGS sequence"/>
</dbReference>
<name>A0A8R7VFE4_TRIUA</name>
<feature type="region of interest" description="Disordered" evidence="1">
    <location>
        <begin position="45"/>
        <end position="83"/>
    </location>
</feature>
<keyword evidence="3" id="KW-1185">Reference proteome</keyword>
<feature type="compositionally biased region" description="Basic residues" evidence="1">
    <location>
        <begin position="70"/>
        <end position="81"/>
    </location>
</feature>
<evidence type="ECO:0000313" key="2">
    <source>
        <dbReference type="EnsemblPlants" id="TuG1812S0002922000.01.T01"/>
    </source>
</evidence>
<dbReference type="EnsemblPlants" id="TuG1812S0002922000.01.T01">
    <property type="protein sequence ID" value="TuG1812S0002922000.01.T01"/>
    <property type="gene ID" value="TuG1812S0002922000.01"/>
</dbReference>
<sequence>IQKRLILQAYLRKLHTELKIHLYRSKKRIQKSLILQACLREHYATLQPAPNPSRDAQRSSDVNQGSSRIPGHRSARPHQRHANTCLVVKNATINHYHARREGGHSHQ</sequence>
<reference evidence="3" key="1">
    <citation type="journal article" date="2013" name="Nature">
        <title>Draft genome of the wheat A-genome progenitor Triticum urartu.</title>
        <authorList>
            <person name="Ling H.Q."/>
            <person name="Zhao S."/>
            <person name="Liu D."/>
            <person name="Wang J."/>
            <person name="Sun H."/>
            <person name="Zhang C."/>
            <person name="Fan H."/>
            <person name="Li D."/>
            <person name="Dong L."/>
            <person name="Tao Y."/>
            <person name="Gao C."/>
            <person name="Wu H."/>
            <person name="Li Y."/>
            <person name="Cui Y."/>
            <person name="Guo X."/>
            <person name="Zheng S."/>
            <person name="Wang B."/>
            <person name="Yu K."/>
            <person name="Liang Q."/>
            <person name="Yang W."/>
            <person name="Lou X."/>
            <person name="Chen J."/>
            <person name="Feng M."/>
            <person name="Jian J."/>
            <person name="Zhang X."/>
            <person name="Luo G."/>
            <person name="Jiang Y."/>
            <person name="Liu J."/>
            <person name="Wang Z."/>
            <person name="Sha Y."/>
            <person name="Zhang B."/>
            <person name="Wu H."/>
            <person name="Tang D."/>
            <person name="Shen Q."/>
            <person name="Xue P."/>
            <person name="Zou S."/>
            <person name="Wang X."/>
            <person name="Liu X."/>
            <person name="Wang F."/>
            <person name="Yang Y."/>
            <person name="An X."/>
            <person name="Dong Z."/>
            <person name="Zhang K."/>
            <person name="Zhang X."/>
            <person name="Luo M.C."/>
            <person name="Dvorak J."/>
            <person name="Tong Y."/>
            <person name="Wang J."/>
            <person name="Yang H."/>
            <person name="Li Z."/>
            <person name="Wang D."/>
            <person name="Zhang A."/>
            <person name="Wang J."/>
        </authorList>
    </citation>
    <scope>NUCLEOTIDE SEQUENCE</scope>
    <source>
        <strain evidence="3">cv. G1812</strain>
    </source>
</reference>
<proteinExistence type="predicted"/>
<dbReference type="Gramene" id="TuG1812S0002922000.01.T01">
    <property type="protein sequence ID" value="TuG1812S0002922000.01.T01"/>
    <property type="gene ID" value="TuG1812S0002922000.01"/>
</dbReference>
<accession>A0A8R7VFE4</accession>
<organism evidence="2 3">
    <name type="scientific">Triticum urartu</name>
    <name type="common">Red wild einkorn</name>
    <name type="synonym">Crithodium urartu</name>
    <dbReference type="NCBI Taxonomy" id="4572"/>
    <lineage>
        <taxon>Eukaryota</taxon>
        <taxon>Viridiplantae</taxon>
        <taxon>Streptophyta</taxon>
        <taxon>Embryophyta</taxon>
        <taxon>Tracheophyta</taxon>
        <taxon>Spermatophyta</taxon>
        <taxon>Magnoliopsida</taxon>
        <taxon>Liliopsida</taxon>
        <taxon>Poales</taxon>
        <taxon>Poaceae</taxon>
        <taxon>BOP clade</taxon>
        <taxon>Pooideae</taxon>
        <taxon>Triticodae</taxon>
        <taxon>Triticeae</taxon>
        <taxon>Triticinae</taxon>
        <taxon>Triticum</taxon>
    </lineage>
</organism>
<dbReference type="AlphaFoldDB" id="A0A8R7VFE4"/>